<feature type="domain" description="Metallo-beta-lactamase" evidence="1">
    <location>
        <begin position="24"/>
        <end position="207"/>
    </location>
</feature>
<name>A0A9D2MV76_9FIRM</name>
<dbReference type="SUPFAM" id="SSF56281">
    <property type="entry name" value="Metallo-hydrolase/oxidoreductase"/>
    <property type="match status" value="1"/>
</dbReference>
<sequence length="278" mass="30743">MNREQFFTARRLPHGVTEITDLSGVHCFLVEGQEKALLVDTMTGLRGLRDFVTGLTDLPVEVVLTHGHMDHAGGVCEFGRCRMHPADRDQVQGETLPARLGYVQGQLQLAGAGEFPEEGDFVPDGPVEILPLQAGDRLDLGGRRLEVIEVPGHTRGSLCFLDSMEGDFFAGDACNNNTLLVMDHSATIGEYLAALEKLRERLPEIGHFYLFHGPTPVDKSCVEDNIQCCREILQGTDDRVPVEFLGRTGYLAKERVPGSIHRKDGKFGNIMYTPEKVR</sequence>
<dbReference type="SMART" id="SM00849">
    <property type="entry name" value="Lactamase_B"/>
    <property type="match status" value="1"/>
</dbReference>
<reference evidence="2" key="1">
    <citation type="journal article" date="2021" name="PeerJ">
        <title>Extensive microbial diversity within the chicken gut microbiome revealed by metagenomics and culture.</title>
        <authorList>
            <person name="Gilroy R."/>
            <person name="Ravi A."/>
            <person name="Getino M."/>
            <person name="Pursley I."/>
            <person name="Horton D.L."/>
            <person name="Alikhan N.F."/>
            <person name="Baker D."/>
            <person name="Gharbi K."/>
            <person name="Hall N."/>
            <person name="Watson M."/>
            <person name="Adriaenssens E.M."/>
            <person name="Foster-Nyarko E."/>
            <person name="Jarju S."/>
            <person name="Secka A."/>
            <person name="Antonio M."/>
            <person name="Oren A."/>
            <person name="Chaudhuri R.R."/>
            <person name="La Ragione R."/>
            <person name="Hildebrand F."/>
            <person name="Pallen M.J."/>
        </authorList>
    </citation>
    <scope>NUCLEOTIDE SEQUENCE</scope>
    <source>
        <strain evidence="2">CHK185-1770</strain>
    </source>
</reference>
<dbReference type="AlphaFoldDB" id="A0A9D2MV76"/>
<evidence type="ECO:0000313" key="2">
    <source>
        <dbReference type="EMBL" id="HJB97225.1"/>
    </source>
</evidence>
<comment type="caution">
    <text evidence="2">The sequence shown here is derived from an EMBL/GenBank/DDBJ whole genome shotgun (WGS) entry which is preliminary data.</text>
</comment>
<organism evidence="2 3">
    <name type="scientific">Candidatus Acutalibacter pullicola</name>
    <dbReference type="NCBI Taxonomy" id="2838417"/>
    <lineage>
        <taxon>Bacteria</taxon>
        <taxon>Bacillati</taxon>
        <taxon>Bacillota</taxon>
        <taxon>Clostridia</taxon>
        <taxon>Eubacteriales</taxon>
        <taxon>Acutalibacteraceae</taxon>
        <taxon>Acutalibacter</taxon>
    </lineage>
</organism>
<dbReference type="Pfam" id="PF00753">
    <property type="entry name" value="Lactamase_B"/>
    <property type="match status" value="1"/>
</dbReference>
<dbReference type="InterPro" id="IPR036866">
    <property type="entry name" value="RibonucZ/Hydroxyglut_hydro"/>
</dbReference>
<dbReference type="Gene3D" id="3.60.15.10">
    <property type="entry name" value="Ribonuclease Z/Hydroxyacylglutathione hydrolase-like"/>
    <property type="match status" value="1"/>
</dbReference>
<gene>
    <name evidence="2" type="ORF">H9710_01465</name>
</gene>
<dbReference type="PANTHER" id="PTHR42951:SF22">
    <property type="entry name" value="METALLO BETA-LACTAMASE SUPERFAMILY LIPOPROTEIN"/>
    <property type="match status" value="1"/>
</dbReference>
<dbReference type="PANTHER" id="PTHR42951">
    <property type="entry name" value="METALLO-BETA-LACTAMASE DOMAIN-CONTAINING"/>
    <property type="match status" value="1"/>
</dbReference>
<protein>
    <submittedName>
        <fullName evidence="2">MBL fold metallo-hydrolase</fullName>
    </submittedName>
</protein>
<dbReference type="InterPro" id="IPR050855">
    <property type="entry name" value="NDM-1-like"/>
</dbReference>
<dbReference type="Proteomes" id="UP000826793">
    <property type="component" value="Unassembled WGS sequence"/>
</dbReference>
<reference evidence="2" key="2">
    <citation type="submission" date="2021-04" db="EMBL/GenBank/DDBJ databases">
        <authorList>
            <person name="Gilroy R."/>
        </authorList>
    </citation>
    <scope>NUCLEOTIDE SEQUENCE</scope>
    <source>
        <strain evidence="2">CHK185-1770</strain>
    </source>
</reference>
<dbReference type="EMBL" id="DWXG01000009">
    <property type="protein sequence ID" value="HJB97225.1"/>
    <property type="molecule type" value="Genomic_DNA"/>
</dbReference>
<evidence type="ECO:0000313" key="3">
    <source>
        <dbReference type="Proteomes" id="UP000826793"/>
    </source>
</evidence>
<evidence type="ECO:0000259" key="1">
    <source>
        <dbReference type="SMART" id="SM00849"/>
    </source>
</evidence>
<accession>A0A9D2MV76</accession>
<dbReference type="InterPro" id="IPR001279">
    <property type="entry name" value="Metallo-B-lactamas"/>
</dbReference>
<proteinExistence type="predicted"/>